<dbReference type="Pfam" id="PF14691">
    <property type="entry name" value="Fer4_20"/>
    <property type="match status" value="1"/>
</dbReference>
<dbReference type="GO" id="GO:0016639">
    <property type="term" value="F:oxidoreductase activity, acting on the CH-NH2 group of donors, NAD or NADP as acceptor"/>
    <property type="evidence" value="ECO:0007669"/>
    <property type="project" value="InterPro"/>
</dbReference>
<dbReference type="NCBIfam" id="TIGR01317">
    <property type="entry name" value="GOGAT_sm_gam"/>
    <property type="match status" value="1"/>
</dbReference>
<dbReference type="InterPro" id="IPR009051">
    <property type="entry name" value="Helical_ferredxn"/>
</dbReference>
<dbReference type="Pfam" id="PF07992">
    <property type="entry name" value="Pyr_redox_2"/>
    <property type="match status" value="1"/>
</dbReference>
<protein>
    <submittedName>
        <fullName evidence="6">Glutamate synthase [NADPH] small chain</fullName>
    </submittedName>
</protein>
<evidence type="ECO:0000313" key="7">
    <source>
        <dbReference type="Proteomes" id="UP000287243"/>
    </source>
</evidence>
<evidence type="ECO:0000256" key="1">
    <source>
        <dbReference type="ARBA" id="ARBA00022605"/>
    </source>
</evidence>
<dbReference type="PANTHER" id="PTHR43100">
    <property type="entry name" value="GLUTAMATE SYNTHASE [NADPH] SMALL CHAIN"/>
    <property type="match status" value="1"/>
</dbReference>
<accession>A0A410P660</accession>
<dbReference type="Gene3D" id="1.10.1060.10">
    <property type="entry name" value="Alpha-helical ferredoxin"/>
    <property type="match status" value="1"/>
</dbReference>
<sequence>MGDAKGFLKVKRRMAGYRPVAERLRDFKEVEQRLSQEAVQEQGSRCMDCGVPFCHHACPMGNVIPDWNDMVFRGRWKEALDVLHSTNNFPEFTGRVCPALCEYACTLGINDDPVTIRQNEISLVEWGFETGAIRPFIPKHETGRRVAVVGSGPAGMACAQQLTRAGHEVTLFEADEKCGGILRYGIPDFKLEKSVIDRRLGQMAAEGLKIKTGVCVGRDLPASRLSKDFDAACLALGARQARDLTAEGRELTGIHQAMDYLAQMNRINAGVKVSADVMITAKGKDVIVIGGGDTGADCVGTANRQGALSVTQLELLPQPPECRTQDMPWPVYPKILKTSTSHEEGARRFWSVATKKFIGEAGRIKEILCVKVDGALKEIPGSEFELKADLVILAMGFVHPVHEGLVKGLGLQLSPRGNVSVDKNYATSLPGIYAAGDVGRGASLVVWAIYEGRAAAREIDRFLMGETNLP</sequence>
<keyword evidence="3" id="KW-0314">Glutamate biosynthesis</keyword>
<name>A0A410P660_VELA1</name>
<evidence type="ECO:0000313" key="6">
    <source>
        <dbReference type="EMBL" id="QAT17444.1"/>
    </source>
</evidence>
<keyword evidence="1" id="KW-0028">Amino-acid biosynthesis</keyword>
<evidence type="ECO:0000256" key="2">
    <source>
        <dbReference type="ARBA" id="ARBA00023002"/>
    </source>
</evidence>
<keyword evidence="7" id="KW-1185">Reference proteome</keyword>
<evidence type="ECO:0000256" key="3">
    <source>
        <dbReference type="ARBA" id="ARBA00023164"/>
    </source>
</evidence>
<dbReference type="SUPFAM" id="SSF46548">
    <property type="entry name" value="alpha-helical ferredoxin"/>
    <property type="match status" value="1"/>
</dbReference>
<dbReference type="SUPFAM" id="SSF51971">
    <property type="entry name" value="Nucleotide-binding domain"/>
    <property type="match status" value="2"/>
</dbReference>
<dbReference type="PROSITE" id="PS51379">
    <property type="entry name" value="4FE4S_FER_2"/>
    <property type="match status" value="1"/>
</dbReference>
<keyword evidence="2" id="KW-0560">Oxidoreductase</keyword>
<dbReference type="InterPro" id="IPR023753">
    <property type="entry name" value="FAD/NAD-binding_dom"/>
</dbReference>
<dbReference type="InterPro" id="IPR006005">
    <property type="entry name" value="Glut_synth_ssu1"/>
</dbReference>
<comment type="pathway">
    <text evidence="4">Amino-acid biosynthesis.</text>
</comment>
<dbReference type="GO" id="GO:0051536">
    <property type="term" value="F:iron-sulfur cluster binding"/>
    <property type="evidence" value="ECO:0007669"/>
    <property type="project" value="InterPro"/>
</dbReference>
<dbReference type="Gene3D" id="3.50.50.60">
    <property type="entry name" value="FAD/NAD(P)-binding domain"/>
    <property type="match status" value="2"/>
</dbReference>
<dbReference type="AlphaFoldDB" id="A0A410P660"/>
<evidence type="ECO:0000259" key="5">
    <source>
        <dbReference type="PROSITE" id="PS51379"/>
    </source>
</evidence>
<feature type="domain" description="4Fe-4S ferredoxin-type" evidence="5">
    <location>
        <begin position="36"/>
        <end position="68"/>
    </location>
</feature>
<dbReference type="GO" id="GO:0006537">
    <property type="term" value="P:glutamate biosynthetic process"/>
    <property type="evidence" value="ECO:0007669"/>
    <property type="project" value="UniProtKB-KW"/>
</dbReference>
<dbReference type="InterPro" id="IPR051394">
    <property type="entry name" value="Glutamate_Synthase"/>
</dbReference>
<dbReference type="OrthoDB" id="9803192at2"/>
<dbReference type="EMBL" id="CP019384">
    <property type="protein sequence ID" value="QAT17444.1"/>
    <property type="molecule type" value="Genomic_DNA"/>
</dbReference>
<dbReference type="PRINTS" id="PR00419">
    <property type="entry name" value="ADXRDTASE"/>
</dbReference>
<dbReference type="InterPro" id="IPR028261">
    <property type="entry name" value="DPD_II"/>
</dbReference>
<dbReference type="InterPro" id="IPR017896">
    <property type="entry name" value="4Fe4S_Fe-S-bd"/>
</dbReference>
<dbReference type="RefSeq" id="WP_128700276.1">
    <property type="nucleotide sequence ID" value="NZ_CP019384.1"/>
</dbReference>
<proteinExistence type="predicted"/>
<evidence type="ECO:0000256" key="4">
    <source>
        <dbReference type="ARBA" id="ARBA00029440"/>
    </source>
</evidence>
<reference evidence="6 7" key="1">
    <citation type="submission" date="2017-01" db="EMBL/GenBank/DDBJ databases">
        <title>First insights into the biology of 'candidatus Vampirococcus archaeovorus'.</title>
        <authorList>
            <person name="Kizina J."/>
            <person name="Jordan S."/>
            <person name="Stueber K."/>
            <person name="Reinhardt R."/>
            <person name="Harder J."/>
        </authorList>
    </citation>
    <scope>NUCLEOTIDE SEQUENCE [LARGE SCALE GENOMIC DNA]</scope>
    <source>
        <strain evidence="6 7">LiM</strain>
    </source>
</reference>
<dbReference type="InterPro" id="IPR036188">
    <property type="entry name" value="FAD/NAD-bd_sf"/>
</dbReference>
<dbReference type="KEGG" id="vai:BU251_06810"/>
<dbReference type="Proteomes" id="UP000287243">
    <property type="component" value="Chromosome"/>
</dbReference>
<dbReference type="PANTHER" id="PTHR43100:SF1">
    <property type="entry name" value="GLUTAMATE SYNTHASE [NADPH] SMALL CHAIN"/>
    <property type="match status" value="1"/>
</dbReference>
<organism evidence="6 7">
    <name type="scientific">Velamenicoccus archaeovorus</name>
    <dbReference type="NCBI Taxonomy" id="1930593"/>
    <lineage>
        <taxon>Bacteria</taxon>
        <taxon>Pseudomonadati</taxon>
        <taxon>Candidatus Omnitrophota</taxon>
        <taxon>Candidatus Velamenicoccus</taxon>
    </lineage>
</organism>
<gene>
    <name evidence="6" type="primary">gltD</name>
    <name evidence="6" type="ORF">BU251_06810</name>
</gene>